<keyword evidence="2" id="KW-0812">Transmembrane</keyword>
<feature type="region of interest" description="Disordered" evidence="1">
    <location>
        <begin position="86"/>
        <end position="140"/>
    </location>
</feature>
<dbReference type="EMBL" id="PDNA01000003">
    <property type="protein sequence ID" value="PGH27920.1"/>
    <property type="molecule type" value="Genomic_DNA"/>
</dbReference>
<feature type="compositionally biased region" description="Polar residues" evidence="1">
    <location>
        <begin position="11"/>
        <end position="32"/>
    </location>
</feature>
<gene>
    <name evidence="3" type="ORF">AJ80_00470</name>
</gene>
<reference evidence="3 4" key="1">
    <citation type="submission" date="2017-10" db="EMBL/GenBank/DDBJ databases">
        <title>Comparative genomics in systemic dimorphic fungi from Ajellomycetaceae.</title>
        <authorList>
            <person name="Munoz J.F."/>
            <person name="Mcewen J.G."/>
            <person name="Clay O.K."/>
            <person name="Cuomo C.A."/>
        </authorList>
    </citation>
    <scope>NUCLEOTIDE SEQUENCE [LARGE SCALE GENOMIC DNA]</scope>
    <source>
        <strain evidence="3 4">UAMH7299</strain>
    </source>
</reference>
<organism evidence="3 4">
    <name type="scientific">Polytolypa hystricis (strain UAMH7299)</name>
    <dbReference type="NCBI Taxonomy" id="1447883"/>
    <lineage>
        <taxon>Eukaryota</taxon>
        <taxon>Fungi</taxon>
        <taxon>Dikarya</taxon>
        <taxon>Ascomycota</taxon>
        <taxon>Pezizomycotina</taxon>
        <taxon>Eurotiomycetes</taxon>
        <taxon>Eurotiomycetidae</taxon>
        <taxon>Onygenales</taxon>
        <taxon>Onygenales incertae sedis</taxon>
        <taxon>Polytolypa</taxon>
    </lineage>
</organism>
<name>A0A2B7Z3D7_POLH7</name>
<feature type="transmembrane region" description="Helical" evidence="2">
    <location>
        <begin position="53"/>
        <end position="76"/>
    </location>
</feature>
<evidence type="ECO:0000256" key="1">
    <source>
        <dbReference type="SAM" id="MobiDB-lite"/>
    </source>
</evidence>
<protein>
    <submittedName>
        <fullName evidence="3">Uncharacterized protein</fullName>
    </submittedName>
</protein>
<evidence type="ECO:0000256" key="2">
    <source>
        <dbReference type="SAM" id="Phobius"/>
    </source>
</evidence>
<evidence type="ECO:0000313" key="4">
    <source>
        <dbReference type="Proteomes" id="UP000224634"/>
    </source>
</evidence>
<evidence type="ECO:0000313" key="3">
    <source>
        <dbReference type="EMBL" id="PGH27920.1"/>
    </source>
</evidence>
<dbReference type="AlphaFoldDB" id="A0A2B7Z3D7"/>
<keyword evidence="2" id="KW-1133">Transmembrane helix</keyword>
<proteinExistence type="predicted"/>
<keyword evidence="2" id="KW-0472">Membrane</keyword>
<sequence length="140" mass="15210">MVRLHRPVAKLTSSPLTQSHGTNPPTTSGITAPNLHTRQQVTNNDSAACPDTLSGGAIAGIVIGSVLGSLLLLWLIRCAIDINSGGYESHYERPRRHTSSSSSYYREKPVTVTRTKSSSRRHHRDVERPGKVYVSGGSNY</sequence>
<keyword evidence="4" id="KW-1185">Reference proteome</keyword>
<feature type="region of interest" description="Disordered" evidence="1">
    <location>
        <begin position="1"/>
        <end position="32"/>
    </location>
</feature>
<dbReference type="Proteomes" id="UP000224634">
    <property type="component" value="Unassembled WGS sequence"/>
</dbReference>
<accession>A0A2B7Z3D7</accession>
<comment type="caution">
    <text evidence="3">The sequence shown here is derived from an EMBL/GenBank/DDBJ whole genome shotgun (WGS) entry which is preliminary data.</text>
</comment>